<name>A0AAE1WL70_9LAMI</name>
<proteinExistence type="predicted"/>
<keyword evidence="2" id="KW-1185">Reference proteome</keyword>
<accession>A0AAE1WL70</accession>
<dbReference type="Proteomes" id="UP001289374">
    <property type="component" value="Unassembled WGS sequence"/>
</dbReference>
<evidence type="ECO:0000313" key="1">
    <source>
        <dbReference type="EMBL" id="KAK4395174.1"/>
    </source>
</evidence>
<comment type="caution">
    <text evidence="1">The sequence shown here is derived from an EMBL/GenBank/DDBJ whole genome shotgun (WGS) entry which is preliminary data.</text>
</comment>
<dbReference type="EMBL" id="JACGWL010000009">
    <property type="protein sequence ID" value="KAK4395174.1"/>
    <property type="molecule type" value="Genomic_DNA"/>
</dbReference>
<dbReference type="AlphaFoldDB" id="A0AAE1WL70"/>
<reference evidence="1" key="1">
    <citation type="submission" date="2020-06" db="EMBL/GenBank/DDBJ databases">
        <authorList>
            <person name="Li T."/>
            <person name="Hu X."/>
            <person name="Zhang T."/>
            <person name="Song X."/>
            <person name="Zhang H."/>
            <person name="Dai N."/>
            <person name="Sheng W."/>
            <person name="Hou X."/>
            <person name="Wei L."/>
        </authorList>
    </citation>
    <scope>NUCLEOTIDE SEQUENCE</scope>
    <source>
        <strain evidence="1">K16</strain>
        <tissue evidence="1">Leaf</tissue>
    </source>
</reference>
<reference evidence="1" key="2">
    <citation type="journal article" date="2024" name="Plant">
        <title>Genomic evolution and insights into agronomic trait innovations of Sesamum species.</title>
        <authorList>
            <person name="Miao H."/>
            <person name="Wang L."/>
            <person name="Qu L."/>
            <person name="Liu H."/>
            <person name="Sun Y."/>
            <person name="Le M."/>
            <person name="Wang Q."/>
            <person name="Wei S."/>
            <person name="Zheng Y."/>
            <person name="Lin W."/>
            <person name="Duan Y."/>
            <person name="Cao H."/>
            <person name="Xiong S."/>
            <person name="Wang X."/>
            <person name="Wei L."/>
            <person name="Li C."/>
            <person name="Ma Q."/>
            <person name="Ju M."/>
            <person name="Zhao R."/>
            <person name="Li G."/>
            <person name="Mu C."/>
            <person name="Tian Q."/>
            <person name="Mei H."/>
            <person name="Zhang T."/>
            <person name="Gao T."/>
            <person name="Zhang H."/>
        </authorList>
    </citation>
    <scope>NUCLEOTIDE SEQUENCE</scope>
    <source>
        <strain evidence="1">K16</strain>
    </source>
</reference>
<sequence length="149" mass="16206">MASRLPLQNIQVLLELRGEGLADLTALLSLVPIHIVSLESQLPVAFLHLSPKSRMVIGFDCEGVGHCHGHTGLYFLKVCSLCILGQRTCTFACPLYLCMKTMVNGTFVSSIPRKGLDLPTADVKLLRDSGTRCSIPSHGGTKWTEEIIS</sequence>
<evidence type="ECO:0000313" key="2">
    <source>
        <dbReference type="Proteomes" id="UP001289374"/>
    </source>
</evidence>
<gene>
    <name evidence="1" type="ORF">Sango_1671700</name>
</gene>
<protein>
    <submittedName>
        <fullName evidence="1">Uncharacterized protein</fullName>
    </submittedName>
</protein>
<organism evidence="1 2">
    <name type="scientific">Sesamum angolense</name>
    <dbReference type="NCBI Taxonomy" id="2727404"/>
    <lineage>
        <taxon>Eukaryota</taxon>
        <taxon>Viridiplantae</taxon>
        <taxon>Streptophyta</taxon>
        <taxon>Embryophyta</taxon>
        <taxon>Tracheophyta</taxon>
        <taxon>Spermatophyta</taxon>
        <taxon>Magnoliopsida</taxon>
        <taxon>eudicotyledons</taxon>
        <taxon>Gunneridae</taxon>
        <taxon>Pentapetalae</taxon>
        <taxon>asterids</taxon>
        <taxon>lamiids</taxon>
        <taxon>Lamiales</taxon>
        <taxon>Pedaliaceae</taxon>
        <taxon>Sesamum</taxon>
    </lineage>
</organism>